<dbReference type="AlphaFoldDB" id="A0AAE1TUX3"/>
<accession>A0AAE1TUX3</accession>
<name>A0AAE1TUX3_9EUCA</name>
<sequence>MKSCELRLSHLLSFLHNNNNNNGRLISWCSSYYYYLIIPSSQPVMSHHLSVSPLICVSSLLPCGTMHLPPAKLSQGTEFPLRQWTHTTQTH</sequence>
<organism evidence="1 2">
    <name type="scientific">Petrolisthes manimaculis</name>
    <dbReference type="NCBI Taxonomy" id="1843537"/>
    <lineage>
        <taxon>Eukaryota</taxon>
        <taxon>Metazoa</taxon>
        <taxon>Ecdysozoa</taxon>
        <taxon>Arthropoda</taxon>
        <taxon>Crustacea</taxon>
        <taxon>Multicrustacea</taxon>
        <taxon>Malacostraca</taxon>
        <taxon>Eumalacostraca</taxon>
        <taxon>Eucarida</taxon>
        <taxon>Decapoda</taxon>
        <taxon>Pleocyemata</taxon>
        <taxon>Anomura</taxon>
        <taxon>Galatheoidea</taxon>
        <taxon>Porcellanidae</taxon>
        <taxon>Petrolisthes</taxon>
    </lineage>
</organism>
<evidence type="ECO:0000313" key="1">
    <source>
        <dbReference type="EMBL" id="KAK4299328.1"/>
    </source>
</evidence>
<keyword evidence="2" id="KW-1185">Reference proteome</keyword>
<dbReference type="EMBL" id="JAWZYT010003267">
    <property type="protein sequence ID" value="KAK4299328.1"/>
    <property type="molecule type" value="Genomic_DNA"/>
</dbReference>
<reference evidence="1" key="1">
    <citation type="submission" date="2023-11" db="EMBL/GenBank/DDBJ databases">
        <title>Genome assemblies of two species of porcelain crab, Petrolisthes cinctipes and Petrolisthes manimaculis (Anomura: Porcellanidae).</title>
        <authorList>
            <person name="Angst P."/>
        </authorList>
    </citation>
    <scope>NUCLEOTIDE SEQUENCE</scope>
    <source>
        <strain evidence="1">PB745_02</strain>
        <tissue evidence="1">Gill</tissue>
    </source>
</reference>
<evidence type="ECO:0000313" key="2">
    <source>
        <dbReference type="Proteomes" id="UP001292094"/>
    </source>
</evidence>
<comment type="caution">
    <text evidence="1">The sequence shown here is derived from an EMBL/GenBank/DDBJ whole genome shotgun (WGS) entry which is preliminary data.</text>
</comment>
<proteinExistence type="predicted"/>
<dbReference type="Proteomes" id="UP001292094">
    <property type="component" value="Unassembled WGS sequence"/>
</dbReference>
<gene>
    <name evidence="1" type="ORF">Pmani_028387</name>
</gene>
<protein>
    <submittedName>
        <fullName evidence="1">Uncharacterized protein</fullName>
    </submittedName>
</protein>